<name>A0A7Y7QHC1_LACRH</name>
<sequence length="138" mass="15303">MKKYWKFIVSSLLLMLLSLPGVNTFASADGGNGGWNSTFRVYSPDNNSGFLTKNTSSSIYNSTSFVSASTLWFMGWAAVQQQHGPVDASHGYHYQFYTGTSTYMYNYVVEDYGAGTSTTVYMRSFSNGNANGQWQPDI</sequence>
<organism evidence="2 3">
    <name type="scientific">Lacticaseibacillus rhamnosus</name>
    <name type="common">Lactobacillus rhamnosus</name>
    <dbReference type="NCBI Taxonomy" id="47715"/>
    <lineage>
        <taxon>Bacteria</taxon>
        <taxon>Bacillati</taxon>
        <taxon>Bacillota</taxon>
        <taxon>Bacilli</taxon>
        <taxon>Lactobacillales</taxon>
        <taxon>Lactobacillaceae</taxon>
        <taxon>Lacticaseibacillus</taxon>
    </lineage>
</organism>
<evidence type="ECO:0000313" key="2">
    <source>
        <dbReference type="EMBL" id="NVO88258.1"/>
    </source>
</evidence>
<feature type="chain" id="PRO_5030704555" evidence="1">
    <location>
        <begin position="29"/>
        <end position="138"/>
    </location>
</feature>
<evidence type="ECO:0000256" key="1">
    <source>
        <dbReference type="SAM" id="SignalP"/>
    </source>
</evidence>
<comment type="caution">
    <text evidence="2">The sequence shown here is derived from an EMBL/GenBank/DDBJ whole genome shotgun (WGS) entry which is preliminary data.</text>
</comment>
<protein>
    <submittedName>
        <fullName evidence="2">Uncharacterized protein</fullName>
    </submittedName>
</protein>
<feature type="signal peptide" evidence="1">
    <location>
        <begin position="1"/>
        <end position="28"/>
    </location>
</feature>
<dbReference type="Proteomes" id="UP000542889">
    <property type="component" value="Unassembled WGS sequence"/>
</dbReference>
<dbReference type="RefSeq" id="WP_176818021.1">
    <property type="nucleotide sequence ID" value="NZ_JABXWP010000008.1"/>
</dbReference>
<reference evidence="2 3" key="1">
    <citation type="submission" date="2020-06" db="EMBL/GenBank/DDBJ databases">
        <title>Lactobacillus rhamnosus QC,genome.</title>
        <authorList>
            <person name="Yi H."/>
            <person name="Jin M."/>
        </authorList>
    </citation>
    <scope>NUCLEOTIDE SEQUENCE [LARGE SCALE GENOMIC DNA]</scope>
    <source>
        <strain evidence="2 3">QC</strain>
    </source>
</reference>
<accession>A0A7Y7QHC1</accession>
<proteinExistence type="predicted"/>
<evidence type="ECO:0000313" key="3">
    <source>
        <dbReference type="Proteomes" id="UP000542889"/>
    </source>
</evidence>
<keyword evidence="1" id="KW-0732">Signal</keyword>
<gene>
    <name evidence="2" type="ORF">HWN39_07040</name>
</gene>
<dbReference type="EMBL" id="JABXWP010000008">
    <property type="protein sequence ID" value="NVO88258.1"/>
    <property type="molecule type" value="Genomic_DNA"/>
</dbReference>
<dbReference type="AlphaFoldDB" id="A0A7Y7QHC1"/>